<keyword evidence="2" id="KW-1185">Reference proteome</keyword>
<dbReference type="AlphaFoldDB" id="A0A7J7C1Y5"/>
<gene>
    <name evidence="1" type="ORF">HS088_TW21G00254</name>
</gene>
<accession>A0A7J7C1Y5</accession>
<dbReference type="InParanoid" id="A0A7J7C1Y5"/>
<dbReference type="Proteomes" id="UP000593562">
    <property type="component" value="Unassembled WGS sequence"/>
</dbReference>
<sequence length="101" mass="11494">MGLHRIVELPVLAIHVKTKNFSFDCSLKQHGFSLQLMRSESVSIRLAKYRITLKIPFFTWMLDALKVSNFLERFPLLLELGARAVCSLENLTSLVAVVDCN</sequence>
<dbReference type="EMBL" id="JAAARO010000021">
    <property type="protein sequence ID" value="KAF5728111.1"/>
    <property type="molecule type" value="Genomic_DNA"/>
</dbReference>
<reference evidence="1 2" key="1">
    <citation type="journal article" date="2020" name="Nat. Commun.">
        <title>Genome of Tripterygium wilfordii and identification of cytochrome P450 involved in triptolide biosynthesis.</title>
        <authorList>
            <person name="Tu L."/>
            <person name="Su P."/>
            <person name="Zhang Z."/>
            <person name="Gao L."/>
            <person name="Wang J."/>
            <person name="Hu T."/>
            <person name="Zhou J."/>
            <person name="Zhang Y."/>
            <person name="Zhao Y."/>
            <person name="Liu Y."/>
            <person name="Song Y."/>
            <person name="Tong Y."/>
            <person name="Lu Y."/>
            <person name="Yang J."/>
            <person name="Xu C."/>
            <person name="Jia M."/>
            <person name="Peters R.J."/>
            <person name="Huang L."/>
            <person name="Gao W."/>
        </authorList>
    </citation>
    <scope>NUCLEOTIDE SEQUENCE [LARGE SCALE GENOMIC DNA]</scope>
    <source>
        <strain evidence="2">cv. XIE 37</strain>
        <tissue evidence="1">Leaf</tissue>
    </source>
</reference>
<evidence type="ECO:0000313" key="2">
    <source>
        <dbReference type="Proteomes" id="UP000593562"/>
    </source>
</evidence>
<name>A0A7J7C1Y5_TRIWF</name>
<comment type="caution">
    <text evidence="1">The sequence shown here is derived from an EMBL/GenBank/DDBJ whole genome shotgun (WGS) entry which is preliminary data.</text>
</comment>
<protein>
    <submittedName>
        <fullName evidence="1">Uncharacterized protein</fullName>
    </submittedName>
</protein>
<proteinExistence type="predicted"/>
<organism evidence="1 2">
    <name type="scientific">Tripterygium wilfordii</name>
    <name type="common">Thunder God vine</name>
    <dbReference type="NCBI Taxonomy" id="458696"/>
    <lineage>
        <taxon>Eukaryota</taxon>
        <taxon>Viridiplantae</taxon>
        <taxon>Streptophyta</taxon>
        <taxon>Embryophyta</taxon>
        <taxon>Tracheophyta</taxon>
        <taxon>Spermatophyta</taxon>
        <taxon>Magnoliopsida</taxon>
        <taxon>eudicotyledons</taxon>
        <taxon>Gunneridae</taxon>
        <taxon>Pentapetalae</taxon>
        <taxon>rosids</taxon>
        <taxon>fabids</taxon>
        <taxon>Celastrales</taxon>
        <taxon>Celastraceae</taxon>
        <taxon>Tripterygium</taxon>
    </lineage>
</organism>
<evidence type="ECO:0000313" key="1">
    <source>
        <dbReference type="EMBL" id="KAF5728111.1"/>
    </source>
</evidence>